<dbReference type="AlphaFoldDB" id="A0A2J9PN14"/>
<proteinExistence type="predicted"/>
<dbReference type="Pfam" id="PF00724">
    <property type="entry name" value="Oxidored_FMN"/>
    <property type="match status" value="1"/>
</dbReference>
<comment type="caution">
    <text evidence="4">The sequence shown here is derived from an EMBL/GenBank/DDBJ whole genome shotgun (WGS) entry which is preliminary data.</text>
</comment>
<accession>A0A2J9PN14</accession>
<dbReference type="RefSeq" id="WP_083068927.1">
    <property type="nucleotide sequence ID" value="NZ_JALXKY010000004.1"/>
</dbReference>
<reference evidence="5" key="1">
    <citation type="submission" date="2017-12" db="EMBL/GenBank/DDBJ databases">
        <title>FDA dAtabase for Regulatory Grade micrObial Sequences (FDA-ARGOS): Supporting development and validation of Infectious Disease Dx tests.</title>
        <authorList>
            <person name="Hoffmann M."/>
            <person name="Allard M."/>
            <person name="Evans P."/>
            <person name="Brown E."/>
            <person name="Tallon L."/>
            <person name="Sadzewicz L."/>
            <person name="Sengamalay N."/>
            <person name="Ott S."/>
            <person name="Godinez A."/>
            <person name="Nagaraj S."/>
            <person name="Vavikolanu K."/>
            <person name="Aluvathingal J."/>
            <person name="Nadendla S."/>
            <person name="Sichtig H."/>
        </authorList>
    </citation>
    <scope>NUCLEOTIDE SEQUENCE [LARGE SCALE GENOMIC DNA]</scope>
    <source>
        <strain evidence="5">FDAARGOS_249</strain>
    </source>
</reference>
<keyword evidence="1" id="KW-0285">Flavoprotein</keyword>
<dbReference type="Proteomes" id="UP000192813">
    <property type="component" value="Unassembled WGS sequence"/>
</dbReference>
<keyword evidence="2" id="KW-0560">Oxidoreductase</keyword>
<dbReference type="GO" id="GO:0010181">
    <property type="term" value="F:FMN binding"/>
    <property type="evidence" value="ECO:0007669"/>
    <property type="project" value="InterPro"/>
</dbReference>
<dbReference type="CDD" id="cd04735">
    <property type="entry name" value="OYE_like_4_FMN"/>
    <property type="match status" value="1"/>
</dbReference>
<dbReference type="EMBL" id="NBTM02000001">
    <property type="protein sequence ID" value="PNL91728.1"/>
    <property type="molecule type" value="Genomic_DNA"/>
</dbReference>
<evidence type="ECO:0000256" key="1">
    <source>
        <dbReference type="ARBA" id="ARBA00022630"/>
    </source>
</evidence>
<dbReference type="InterPro" id="IPR001155">
    <property type="entry name" value="OxRdtase_FMN_N"/>
</dbReference>
<dbReference type="InterPro" id="IPR013785">
    <property type="entry name" value="Aldolase_TIM"/>
</dbReference>
<protein>
    <submittedName>
        <fullName evidence="4">NADH-dependent oxidoreductase</fullName>
    </submittedName>
</protein>
<dbReference type="InterPro" id="IPR051799">
    <property type="entry name" value="NADH_flavin_oxidoreductase"/>
</dbReference>
<name>A0A2J9PN14_9LACT</name>
<gene>
    <name evidence="4" type="ORF">A6J77_005620</name>
</gene>
<dbReference type="SUPFAM" id="SSF51395">
    <property type="entry name" value="FMN-linked oxidoreductases"/>
    <property type="match status" value="1"/>
</dbReference>
<dbReference type="GO" id="GO:0016491">
    <property type="term" value="F:oxidoreductase activity"/>
    <property type="evidence" value="ECO:0007669"/>
    <property type="project" value="UniProtKB-KW"/>
</dbReference>
<evidence type="ECO:0000313" key="4">
    <source>
        <dbReference type="EMBL" id="PNL91728.1"/>
    </source>
</evidence>
<feature type="domain" description="NADH:flavin oxidoreductase/NADH oxidase N-terminal" evidence="3">
    <location>
        <begin position="16"/>
        <end position="339"/>
    </location>
</feature>
<dbReference type="PANTHER" id="PTHR43656:SF2">
    <property type="entry name" value="BINDING OXIDOREDUCTASE, PUTATIVE (AFU_ORTHOLOGUE AFUA_2G08260)-RELATED"/>
    <property type="match status" value="1"/>
</dbReference>
<evidence type="ECO:0000313" key="5">
    <source>
        <dbReference type="Proteomes" id="UP000192813"/>
    </source>
</evidence>
<dbReference type="PANTHER" id="PTHR43656">
    <property type="entry name" value="BINDING OXIDOREDUCTASE, PUTATIVE (AFU_ORTHOLOGUE AFUA_2G08260)-RELATED"/>
    <property type="match status" value="1"/>
</dbReference>
<sequence>MTNKLTDKVTLRHGAVLNNRVAMSPMQSQSGKRNGFVSDDTLKYYGSRSQAGGLIVTEFHYVSENGGPAYHPGYPEQLAVYSDAHLDGLTKLATAMKKDGNKAVLQIHHSGRAAVGQAISGQDVVAPSAIDFDFLSYPVRELTGQEIEDIIKDFGRATTRAIKAGFDGVEIHGANHYLLQQFFSAFSNQRNDQWGGSLEKRMAFPLAVVKEVKRVVAEQAPSNFIIGYRLSPEEIHGDVVGYDYRDATALVSEIVKNELDYIHLSLWGGYNSTPNGVDESYAKLFKAVLDDQTKLLAVGGVFDEESAKDAVENYTDIVVVGRGTLVDPQFGRKIQEGRGNEIFHEISPENMDYVSWTEGLKEAYSREDSLGLPPLPGGETIRHLHTGRYDMLGK</sequence>
<evidence type="ECO:0000259" key="3">
    <source>
        <dbReference type="Pfam" id="PF00724"/>
    </source>
</evidence>
<evidence type="ECO:0000256" key="2">
    <source>
        <dbReference type="ARBA" id="ARBA00023002"/>
    </source>
</evidence>
<dbReference type="Gene3D" id="3.20.20.70">
    <property type="entry name" value="Aldolase class I"/>
    <property type="match status" value="1"/>
</dbReference>
<organism evidence="4 5">
    <name type="scientific">Aerococcus viridans</name>
    <dbReference type="NCBI Taxonomy" id="1377"/>
    <lineage>
        <taxon>Bacteria</taxon>
        <taxon>Bacillati</taxon>
        <taxon>Bacillota</taxon>
        <taxon>Bacilli</taxon>
        <taxon>Lactobacillales</taxon>
        <taxon>Aerococcaceae</taxon>
        <taxon>Aerococcus</taxon>
    </lineage>
</organism>